<feature type="transmembrane region" description="Helical" evidence="1">
    <location>
        <begin position="501"/>
        <end position="519"/>
    </location>
</feature>
<dbReference type="AlphaFoldDB" id="A0A178MK58"/>
<evidence type="ECO:0000313" key="2">
    <source>
        <dbReference type="EMBL" id="OAN48517.1"/>
    </source>
</evidence>
<name>A0A178MK58_9CHLR</name>
<evidence type="ECO:0000256" key="1">
    <source>
        <dbReference type="SAM" id="Phobius"/>
    </source>
</evidence>
<dbReference type="EMBL" id="LWQS01000031">
    <property type="protein sequence ID" value="OAN48517.1"/>
    <property type="molecule type" value="Genomic_DNA"/>
</dbReference>
<gene>
    <name evidence="2" type="ORF">A6A03_08015</name>
</gene>
<dbReference type="OrthoDB" id="137245at2"/>
<feature type="transmembrane region" description="Helical" evidence="1">
    <location>
        <begin position="534"/>
        <end position="558"/>
    </location>
</feature>
<accession>A0A178MK58</accession>
<sequence>MSVSIVEKVYRYPWRRRWWLATLGNLLVIASLVIAVYQLLRGVVAASEPLALWLRRTPWLRPLYDGLSPLPRDLSLWFPEALGVLVWAAVGLLVALLLLNALPALRVSTRGLLVEFAGGWLPVAWEDVQQIHVTGDEAGQRFVLLVIPAKSAKRLTGWHRVYGLLYGTTIRPAFLVSSSIDEFDHLLNTILHENNRAIRSVEGAQPVVVDEQRRSPLFGLFLRGATAAPPAANAVLPPTTAPEVTATLPAWSLIRIAHLSVMALVLIFGLLHYRSYWDRALTLMLPELRSNPALLWVSQDPVYRAIFNAYQGASAPFFGFTGRPDLPAPAWLLIAAHLLLALVIALAFALLIAIPSSVIAGQNGMIVRFLPRPLPFARTLPWASISAFQMIDLGFGRSIAFVQSPALPWLSRLCGLVVTGKWTPGAILIGTMKNWPALIEQCEERLSHLPPINDTPRFQPAAFMPNLQLIGQPVATIAALKAELTATGATTTDLLWRAGRAMLVVSLPLGLMFAIPALIDGDRWPDLGIILGGLGFWLAGLLEWPLVVLISLIIHGALDNDQEQAHIFTFYPLVQMPRLLPLLLALICLIVNLPWLAAILWLASLAIAYWVTAALWVDVYEWEGAQVILGGLLPAIWQLFVMVAFWTLR</sequence>
<feature type="transmembrane region" description="Helical" evidence="1">
    <location>
        <begin position="579"/>
        <end position="612"/>
    </location>
</feature>
<feature type="transmembrane region" description="Helical" evidence="1">
    <location>
        <begin position="330"/>
        <end position="354"/>
    </location>
</feature>
<keyword evidence="3" id="KW-1185">Reference proteome</keyword>
<feature type="transmembrane region" description="Helical" evidence="1">
    <location>
        <begin position="81"/>
        <end position="102"/>
    </location>
</feature>
<comment type="caution">
    <text evidence="2">The sequence shown here is derived from an EMBL/GenBank/DDBJ whole genome shotgun (WGS) entry which is preliminary data.</text>
</comment>
<protein>
    <submittedName>
        <fullName evidence="2">Uncharacterized protein</fullName>
    </submittedName>
</protein>
<dbReference type="Proteomes" id="UP000078287">
    <property type="component" value="Unassembled WGS sequence"/>
</dbReference>
<reference evidence="2 3" key="1">
    <citation type="submission" date="2016-04" db="EMBL/GenBank/DDBJ databases">
        <title>Chloroflexus islandicus sp. nov., a thermophilic filamentous anoxygenic phototrophic bacterium from geyser Strokkur (Iceland).</title>
        <authorList>
            <person name="Gaisin V.A."/>
            <person name="Kalashnikov A.M."/>
            <person name="Sukhacheva M.V."/>
            <person name="Grouzdev D.S."/>
            <person name="Ivanov T.M."/>
            <person name="Kuznetsov B."/>
            <person name="Gorlenko V.M."/>
        </authorList>
    </citation>
    <scope>NUCLEOTIDE SEQUENCE [LARGE SCALE GENOMIC DNA]</scope>
    <source>
        <strain evidence="3">isl-2</strain>
    </source>
</reference>
<dbReference type="STRING" id="1707952.A6A03_08015"/>
<dbReference type="RefSeq" id="WP_066782998.1">
    <property type="nucleotide sequence ID" value="NZ_LWQS01000031.1"/>
</dbReference>
<evidence type="ECO:0000313" key="3">
    <source>
        <dbReference type="Proteomes" id="UP000078287"/>
    </source>
</evidence>
<organism evidence="2 3">
    <name type="scientific">Chloroflexus islandicus</name>
    <dbReference type="NCBI Taxonomy" id="1707952"/>
    <lineage>
        <taxon>Bacteria</taxon>
        <taxon>Bacillati</taxon>
        <taxon>Chloroflexota</taxon>
        <taxon>Chloroflexia</taxon>
        <taxon>Chloroflexales</taxon>
        <taxon>Chloroflexineae</taxon>
        <taxon>Chloroflexaceae</taxon>
        <taxon>Chloroflexus</taxon>
    </lineage>
</organism>
<keyword evidence="1" id="KW-1133">Transmembrane helix</keyword>
<feature type="transmembrane region" description="Helical" evidence="1">
    <location>
        <begin position="256"/>
        <end position="276"/>
    </location>
</feature>
<proteinExistence type="predicted"/>
<feature type="transmembrane region" description="Helical" evidence="1">
    <location>
        <begin position="18"/>
        <end position="40"/>
    </location>
</feature>
<keyword evidence="1" id="KW-0812">Transmembrane</keyword>
<feature type="transmembrane region" description="Helical" evidence="1">
    <location>
        <begin position="624"/>
        <end position="648"/>
    </location>
</feature>
<keyword evidence="1" id="KW-0472">Membrane</keyword>